<proteinExistence type="predicted"/>
<protein>
    <submittedName>
        <fullName evidence="1">Uncharacterized protein</fullName>
    </submittedName>
</protein>
<reference evidence="2" key="1">
    <citation type="journal article" date="2023" name="Nat. Plants">
        <title>Single-cell RNA sequencing provides a high-resolution roadmap for understanding the multicellular compartmentation of specialized metabolism.</title>
        <authorList>
            <person name="Sun S."/>
            <person name="Shen X."/>
            <person name="Li Y."/>
            <person name="Li Y."/>
            <person name="Wang S."/>
            <person name="Li R."/>
            <person name="Zhang H."/>
            <person name="Shen G."/>
            <person name="Guo B."/>
            <person name="Wei J."/>
            <person name="Xu J."/>
            <person name="St-Pierre B."/>
            <person name="Chen S."/>
            <person name="Sun C."/>
        </authorList>
    </citation>
    <scope>NUCLEOTIDE SEQUENCE [LARGE SCALE GENOMIC DNA]</scope>
</reference>
<sequence>MEYPYPGRVIRQFTRAQHIPDACDTRLDLHRIQLRGNDHTYWGTQHASHVDVLSYPNDEYIRWYRGITRVYIGNPANRDTRSVGYQPIGLNRRMMELDDMASVVIQEPPSSPSQMVVFCEESENYYFEVHGIYWQYVGLHSITARYSTDISSITVMSPSLGARTGPGCSWS</sequence>
<keyword evidence="2" id="KW-1185">Reference proteome</keyword>
<accession>A0ACC0BMV0</accession>
<dbReference type="EMBL" id="CM044703">
    <property type="protein sequence ID" value="KAI5673938.1"/>
    <property type="molecule type" value="Genomic_DNA"/>
</dbReference>
<gene>
    <name evidence="1" type="ORF">M9H77_14302</name>
</gene>
<name>A0ACC0BMV0_CATRO</name>
<evidence type="ECO:0000313" key="2">
    <source>
        <dbReference type="Proteomes" id="UP001060085"/>
    </source>
</evidence>
<comment type="caution">
    <text evidence="1">The sequence shown here is derived from an EMBL/GenBank/DDBJ whole genome shotgun (WGS) entry which is preliminary data.</text>
</comment>
<dbReference type="Proteomes" id="UP001060085">
    <property type="component" value="Linkage Group LG03"/>
</dbReference>
<evidence type="ECO:0000313" key="1">
    <source>
        <dbReference type="EMBL" id="KAI5673938.1"/>
    </source>
</evidence>
<organism evidence="1 2">
    <name type="scientific">Catharanthus roseus</name>
    <name type="common">Madagascar periwinkle</name>
    <name type="synonym">Vinca rosea</name>
    <dbReference type="NCBI Taxonomy" id="4058"/>
    <lineage>
        <taxon>Eukaryota</taxon>
        <taxon>Viridiplantae</taxon>
        <taxon>Streptophyta</taxon>
        <taxon>Embryophyta</taxon>
        <taxon>Tracheophyta</taxon>
        <taxon>Spermatophyta</taxon>
        <taxon>Magnoliopsida</taxon>
        <taxon>eudicotyledons</taxon>
        <taxon>Gunneridae</taxon>
        <taxon>Pentapetalae</taxon>
        <taxon>asterids</taxon>
        <taxon>lamiids</taxon>
        <taxon>Gentianales</taxon>
        <taxon>Apocynaceae</taxon>
        <taxon>Rauvolfioideae</taxon>
        <taxon>Vinceae</taxon>
        <taxon>Catharanthinae</taxon>
        <taxon>Catharanthus</taxon>
    </lineage>
</organism>